<dbReference type="VEuPathDB" id="TriTrypDB:TcIL3000.11.11840"/>
<proteinExistence type="predicted"/>
<reference evidence="1" key="1">
    <citation type="journal article" date="2012" name="Proc. Natl. Acad. Sci. U.S.A.">
        <title>Antigenic diversity is generated by distinct evolutionary mechanisms in African trypanosome species.</title>
        <authorList>
            <person name="Jackson A.P."/>
            <person name="Berry A."/>
            <person name="Aslett M."/>
            <person name="Allison H.C."/>
            <person name="Burton P."/>
            <person name="Vavrova-Anderson J."/>
            <person name="Brown R."/>
            <person name="Browne H."/>
            <person name="Corton N."/>
            <person name="Hauser H."/>
            <person name="Gamble J."/>
            <person name="Gilderthorp R."/>
            <person name="Marcello L."/>
            <person name="McQuillan J."/>
            <person name="Otto T.D."/>
            <person name="Quail M.A."/>
            <person name="Sanders M.J."/>
            <person name="van Tonder A."/>
            <person name="Ginger M.L."/>
            <person name="Field M.C."/>
            <person name="Barry J.D."/>
            <person name="Hertz-Fowler C."/>
            <person name="Berriman M."/>
        </authorList>
    </citation>
    <scope>NUCLEOTIDE SEQUENCE</scope>
    <source>
        <strain evidence="1">IL3000</strain>
    </source>
</reference>
<gene>
    <name evidence="1" type="ORF">TCIL3000_11_11840</name>
</gene>
<sequence>MSVKVWVKLSGAADEEAIGIYATLDETVLDVLEACRDVFRLECSSLTALRIVNGNIIPSSSPVVSLSGLTLEIVRLPPSRPPVRRRASCRPIRGKQEAQKTALGKEISGYTPATLTPFKCKIREVARDAEKWRKPDVSTLLHKLWDSLPAAALERMERYDGSSTHTLLTKCAAQVDFRSGTCEGRGACDCVPLRHVVPVIPTRLQAPAASVAASDPCNQNSPELYREVQSASAWRCDESVVFGPENAGEVVTLFLSPAEESFECGGC</sequence>
<protein>
    <submittedName>
        <fullName evidence="1">Uncharacterized protein TCIL3000_11_11840</fullName>
    </submittedName>
</protein>
<accession>G0V220</accession>
<dbReference type="EMBL" id="HE575324">
    <property type="protein sequence ID" value="CCC95692.1"/>
    <property type="molecule type" value="Genomic_DNA"/>
</dbReference>
<name>G0V220_TRYCI</name>
<dbReference type="AlphaFoldDB" id="G0V220"/>
<evidence type="ECO:0000313" key="1">
    <source>
        <dbReference type="EMBL" id="CCC95692.1"/>
    </source>
</evidence>
<organism evidence="1">
    <name type="scientific">Trypanosoma congolense (strain IL3000)</name>
    <dbReference type="NCBI Taxonomy" id="1068625"/>
    <lineage>
        <taxon>Eukaryota</taxon>
        <taxon>Discoba</taxon>
        <taxon>Euglenozoa</taxon>
        <taxon>Kinetoplastea</taxon>
        <taxon>Metakinetoplastina</taxon>
        <taxon>Trypanosomatida</taxon>
        <taxon>Trypanosomatidae</taxon>
        <taxon>Trypanosoma</taxon>
        <taxon>Nannomonas</taxon>
    </lineage>
</organism>